<name>A0ABR0MDI1_GOSAR</name>
<evidence type="ECO:0000313" key="2">
    <source>
        <dbReference type="Proteomes" id="UP001358586"/>
    </source>
</evidence>
<reference evidence="1 2" key="1">
    <citation type="submission" date="2023-03" db="EMBL/GenBank/DDBJ databases">
        <title>WGS of Gossypium arboreum.</title>
        <authorList>
            <person name="Yu D."/>
        </authorList>
    </citation>
    <scope>NUCLEOTIDE SEQUENCE [LARGE SCALE GENOMIC DNA]</scope>
    <source>
        <tissue evidence="1">Leaf</tissue>
    </source>
</reference>
<dbReference type="Proteomes" id="UP001358586">
    <property type="component" value="Chromosome 13"/>
</dbReference>
<sequence length="133" mass="15294">MRHLKNIMICPNIQTSLLMIRMRCLLVKPSGWTPPCTTNDHDENYGEIQLELVIENHRDELDIVETVSDLIDIVVELTINTEVKDELTTNMEPKLIMNESVEEPIHFLAIVEKVPTDEVEEFDSFPFKNGSKA</sequence>
<accession>A0ABR0MDI1</accession>
<comment type="caution">
    <text evidence="1">The sequence shown here is derived from an EMBL/GenBank/DDBJ whole genome shotgun (WGS) entry which is preliminary data.</text>
</comment>
<protein>
    <submittedName>
        <fullName evidence="1">Uncharacterized protein</fullName>
    </submittedName>
</protein>
<evidence type="ECO:0000313" key="1">
    <source>
        <dbReference type="EMBL" id="KAK5771138.1"/>
    </source>
</evidence>
<dbReference type="EMBL" id="JARKNE010000013">
    <property type="protein sequence ID" value="KAK5771138.1"/>
    <property type="molecule type" value="Genomic_DNA"/>
</dbReference>
<organism evidence="1 2">
    <name type="scientific">Gossypium arboreum</name>
    <name type="common">Tree cotton</name>
    <name type="synonym">Gossypium nanking</name>
    <dbReference type="NCBI Taxonomy" id="29729"/>
    <lineage>
        <taxon>Eukaryota</taxon>
        <taxon>Viridiplantae</taxon>
        <taxon>Streptophyta</taxon>
        <taxon>Embryophyta</taxon>
        <taxon>Tracheophyta</taxon>
        <taxon>Spermatophyta</taxon>
        <taxon>Magnoliopsida</taxon>
        <taxon>eudicotyledons</taxon>
        <taxon>Gunneridae</taxon>
        <taxon>Pentapetalae</taxon>
        <taxon>rosids</taxon>
        <taxon>malvids</taxon>
        <taxon>Malvales</taxon>
        <taxon>Malvaceae</taxon>
        <taxon>Malvoideae</taxon>
        <taxon>Gossypium</taxon>
    </lineage>
</organism>
<keyword evidence="2" id="KW-1185">Reference proteome</keyword>
<gene>
    <name evidence="1" type="ORF">PVK06_047313</name>
</gene>
<proteinExistence type="predicted"/>